<dbReference type="PANTHER" id="PTHR46060:SF1">
    <property type="entry name" value="MARINER MOS1 TRANSPOSASE-LIKE PROTEIN"/>
    <property type="match status" value="1"/>
</dbReference>
<proteinExistence type="predicted"/>
<dbReference type="AlphaFoldDB" id="A0A8K0JWA6"/>
<reference evidence="1" key="2">
    <citation type="submission" date="2017-10" db="EMBL/GenBank/DDBJ databases">
        <title>Ladona fulva Genome sequencing and assembly.</title>
        <authorList>
            <person name="Murali S."/>
            <person name="Richards S."/>
            <person name="Bandaranaike D."/>
            <person name="Bellair M."/>
            <person name="Blankenburg K."/>
            <person name="Chao H."/>
            <person name="Dinh H."/>
            <person name="Doddapaneni H."/>
            <person name="Dugan-Rocha S."/>
            <person name="Elkadiri S."/>
            <person name="Gnanaolivu R."/>
            <person name="Hernandez B."/>
            <person name="Skinner E."/>
            <person name="Javaid M."/>
            <person name="Lee S."/>
            <person name="Li M."/>
            <person name="Ming W."/>
            <person name="Munidasa M."/>
            <person name="Muniz J."/>
            <person name="Nguyen L."/>
            <person name="Hughes D."/>
            <person name="Osuji N."/>
            <person name="Pu L.-L."/>
            <person name="Puazo M."/>
            <person name="Qu C."/>
            <person name="Quiroz J."/>
            <person name="Raj R."/>
            <person name="Weissenberger G."/>
            <person name="Xin Y."/>
            <person name="Zou X."/>
            <person name="Han Y."/>
            <person name="Worley K."/>
            <person name="Muzny D."/>
            <person name="Gibbs R."/>
        </authorList>
    </citation>
    <scope>NUCLEOTIDE SEQUENCE</scope>
    <source>
        <strain evidence="1">Sampled in the wild</strain>
    </source>
</reference>
<comment type="caution">
    <text evidence="1">The sequence shown here is derived from an EMBL/GenBank/DDBJ whole genome shotgun (WGS) entry which is preliminary data.</text>
</comment>
<dbReference type="OrthoDB" id="616263at2759"/>
<evidence type="ECO:0000313" key="2">
    <source>
        <dbReference type="Proteomes" id="UP000792457"/>
    </source>
</evidence>
<keyword evidence="2" id="KW-1185">Reference proteome</keyword>
<gene>
    <name evidence="1" type="ORF">J437_LFUL003032</name>
</gene>
<dbReference type="InterPro" id="IPR052709">
    <property type="entry name" value="Transposase-MT_Hybrid"/>
</dbReference>
<dbReference type="EMBL" id="KZ308166">
    <property type="protein sequence ID" value="KAG8223568.1"/>
    <property type="molecule type" value="Genomic_DNA"/>
</dbReference>
<reference evidence="1" key="1">
    <citation type="submission" date="2013-04" db="EMBL/GenBank/DDBJ databases">
        <authorList>
            <person name="Qu J."/>
            <person name="Murali S.C."/>
            <person name="Bandaranaike D."/>
            <person name="Bellair M."/>
            <person name="Blankenburg K."/>
            <person name="Chao H."/>
            <person name="Dinh H."/>
            <person name="Doddapaneni H."/>
            <person name="Downs B."/>
            <person name="Dugan-Rocha S."/>
            <person name="Elkadiri S."/>
            <person name="Gnanaolivu R.D."/>
            <person name="Hernandez B."/>
            <person name="Javaid M."/>
            <person name="Jayaseelan J.C."/>
            <person name="Lee S."/>
            <person name="Li M."/>
            <person name="Ming W."/>
            <person name="Munidasa M."/>
            <person name="Muniz J."/>
            <person name="Nguyen L."/>
            <person name="Ongeri F."/>
            <person name="Osuji N."/>
            <person name="Pu L.-L."/>
            <person name="Puazo M."/>
            <person name="Qu C."/>
            <person name="Quiroz J."/>
            <person name="Raj R."/>
            <person name="Weissenberger G."/>
            <person name="Xin Y."/>
            <person name="Zou X."/>
            <person name="Han Y."/>
            <person name="Richards S."/>
            <person name="Worley K."/>
            <person name="Muzny D."/>
            <person name="Gibbs R."/>
        </authorList>
    </citation>
    <scope>NUCLEOTIDE SEQUENCE</scope>
    <source>
        <strain evidence="1">Sampled in the wild</strain>
    </source>
</reference>
<evidence type="ECO:0000313" key="1">
    <source>
        <dbReference type="EMBL" id="KAG8223568.1"/>
    </source>
</evidence>
<dbReference type="Proteomes" id="UP000792457">
    <property type="component" value="Unassembled WGS sequence"/>
</dbReference>
<dbReference type="PANTHER" id="PTHR46060">
    <property type="entry name" value="MARINER MOS1 TRANSPOSASE-LIKE PROTEIN"/>
    <property type="match status" value="1"/>
</dbReference>
<accession>A0A8K0JWA6</accession>
<name>A0A8K0JWA6_LADFU</name>
<evidence type="ECO:0008006" key="3">
    <source>
        <dbReference type="Google" id="ProtNLM"/>
    </source>
</evidence>
<protein>
    <recommendedName>
        <fullName evidence="3">Mos1 transposase HTH domain-containing protein</fullName>
    </recommendedName>
</protein>
<sequence length="193" mass="21896">MLVEREPNVLQKRPWWHVEVTFPLYTHVQFKGVAFIQRILSSGSMEMCSSMYVLCQRDLNSVRVIKFLTAEKVSLAEMHRPLKAVYSDNAVDKSTANRWAIKFCGCQPGKAIIDNETRSGCPITATGDKHCKLVDDLIQNDRQITQKQYGLKQEERRYPTLLPQSGELDSRLPSRALFGVSGYEIKGDGSVDE</sequence>
<organism evidence="1 2">
    <name type="scientific">Ladona fulva</name>
    <name type="common">Scarce chaser dragonfly</name>
    <name type="synonym">Libellula fulva</name>
    <dbReference type="NCBI Taxonomy" id="123851"/>
    <lineage>
        <taxon>Eukaryota</taxon>
        <taxon>Metazoa</taxon>
        <taxon>Ecdysozoa</taxon>
        <taxon>Arthropoda</taxon>
        <taxon>Hexapoda</taxon>
        <taxon>Insecta</taxon>
        <taxon>Pterygota</taxon>
        <taxon>Palaeoptera</taxon>
        <taxon>Odonata</taxon>
        <taxon>Epiprocta</taxon>
        <taxon>Anisoptera</taxon>
        <taxon>Libelluloidea</taxon>
        <taxon>Libellulidae</taxon>
        <taxon>Ladona</taxon>
    </lineage>
</organism>